<sequence length="429" mass="49800">MESSSSKTEAMIKPLFLKAGIPLVLSIAGIVSARIISRRSIVSVQTKVSSLETIGSDQEFRDHQENFDHGVNNNSVEENEEQTITSSNEFFSSEGEILSFKRKIEELQERERDLEIQFLKYQEMKKQESVLIEIKNMLVLESAHVEFLDREISLFEADKERVHNLVLEYLRILEQLQFAKMENGILRRKAKRISRKVKDQSRVIREKNLKIEATEGEILKLYDELETRTTIIKKMEDEVRELQDIVNQLQEEKNGLLIKLNAAENSTAKVDAESVAMEDHKQIVNEIEQLRRDRAAENADLTYLRWTNACLRHELMRSNEQEQQMEEKKEQSLELELDAAGGEISNYGLEQKRNESFVDAGTRSQAQGCSKRKKLLHKIKRWVEGNDHHMKLKPDEKEQQEIKCIGRFSVSEEAEQDHFIHARRSCSSA</sequence>
<dbReference type="GO" id="GO:0055028">
    <property type="term" value="C:cortical microtubule"/>
    <property type="evidence" value="ECO:0007669"/>
    <property type="project" value="TreeGrafter"/>
</dbReference>
<evidence type="ECO:0000256" key="2">
    <source>
        <dbReference type="SAM" id="Coils"/>
    </source>
</evidence>
<dbReference type="KEGG" id="jcu:105642326"/>
<dbReference type="PANTHER" id="PTHR31342">
    <property type="entry name" value="PROTEIN CHUP1, CHLOROPLASTIC"/>
    <property type="match status" value="1"/>
</dbReference>
<keyword evidence="1 2" id="KW-0175">Coiled coil</keyword>
<feature type="coiled-coil region" evidence="2">
    <location>
        <begin position="97"/>
        <end position="124"/>
    </location>
</feature>
<gene>
    <name evidence="3" type="ORF">JCGZ_16611</name>
</gene>
<dbReference type="PANTHER" id="PTHR31342:SF10">
    <property type="entry name" value="CHUP1-LIKE PROTEIN"/>
    <property type="match status" value="1"/>
</dbReference>
<dbReference type="GO" id="GO:0072699">
    <property type="term" value="P:protein localization to cortical microtubule cytoskeleton"/>
    <property type="evidence" value="ECO:0007669"/>
    <property type="project" value="TreeGrafter"/>
</dbReference>
<reference evidence="3 4" key="1">
    <citation type="journal article" date="2014" name="PLoS ONE">
        <title>Global Analysis of Gene Expression Profiles in Physic Nut (Jatropha curcas L.) Seedlings Exposed to Salt Stress.</title>
        <authorList>
            <person name="Zhang L."/>
            <person name="Zhang C."/>
            <person name="Wu P."/>
            <person name="Chen Y."/>
            <person name="Li M."/>
            <person name="Jiang H."/>
            <person name="Wu G."/>
        </authorList>
    </citation>
    <scope>NUCLEOTIDE SEQUENCE [LARGE SCALE GENOMIC DNA]</scope>
    <source>
        <strain evidence="4">cv. GZQX0401</strain>
        <tissue evidence="3">Young leaves</tissue>
    </source>
</reference>
<dbReference type="EMBL" id="KK914761">
    <property type="protein sequence ID" value="KDP29222.1"/>
    <property type="molecule type" value="Genomic_DNA"/>
</dbReference>
<protein>
    <recommendedName>
        <fullName evidence="5">Protein CHUP1, chloroplastic</fullName>
    </recommendedName>
</protein>
<dbReference type="OrthoDB" id="687739at2759"/>
<proteinExistence type="predicted"/>
<dbReference type="AlphaFoldDB" id="A0A067JZE8"/>
<dbReference type="Proteomes" id="UP000027138">
    <property type="component" value="Unassembled WGS sequence"/>
</dbReference>
<evidence type="ECO:0008006" key="5">
    <source>
        <dbReference type="Google" id="ProtNLM"/>
    </source>
</evidence>
<evidence type="ECO:0000256" key="1">
    <source>
        <dbReference type="ARBA" id="ARBA00023054"/>
    </source>
</evidence>
<evidence type="ECO:0000313" key="3">
    <source>
        <dbReference type="EMBL" id="KDP29222.1"/>
    </source>
</evidence>
<evidence type="ECO:0000313" key="4">
    <source>
        <dbReference type="Proteomes" id="UP000027138"/>
    </source>
</evidence>
<dbReference type="STRING" id="180498.A0A067JZE8"/>
<accession>A0A067JZE8</accession>
<name>A0A067JZE8_JATCU</name>
<dbReference type="InterPro" id="IPR040265">
    <property type="entry name" value="CHUP1/IPGA1-like"/>
</dbReference>
<organism evidence="3 4">
    <name type="scientific">Jatropha curcas</name>
    <name type="common">Barbados nut</name>
    <dbReference type="NCBI Taxonomy" id="180498"/>
    <lineage>
        <taxon>Eukaryota</taxon>
        <taxon>Viridiplantae</taxon>
        <taxon>Streptophyta</taxon>
        <taxon>Embryophyta</taxon>
        <taxon>Tracheophyta</taxon>
        <taxon>Spermatophyta</taxon>
        <taxon>Magnoliopsida</taxon>
        <taxon>eudicotyledons</taxon>
        <taxon>Gunneridae</taxon>
        <taxon>Pentapetalae</taxon>
        <taxon>rosids</taxon>
        <taxon>fabids</taxon>
        <taxon>Malpighiales</taxon>
        <taxon>Euphorbiaceae</taxon>
        <taxon>Crotonoideae</taxon>
        <taxon>Jatropheae</taxon>
        <taxon>Jatropha</taxon>
    </lineage>
</organism>
<keyword evidence="4" id="KW-1185">Reference proteome</keyword>
<feature type="coiled-coil region" evidence="2">
    <location>
        <begin position="232"/>
        <end position="338"/>
    </location>
</feature>